<dbReference type="GO" id="GO:0005741">
    <property type="term" value="C:mitochondrial outer membrane"/>
    <property type="evidence" value="ECO:0007669"/>
    <property type="project" value="InterPro"/>
</dbReference>
<name>A0A5C3F3T7_9BASI</name>
<dbReference type="GO" id="GO:0045040">
    <property type="term" value="P:protein insertion into mitochondrial outer membrane"/>
    <property type="evidence" value="ECO:0007669"/>
    <property type="project" value="TreeGrafter"/>
</dbReference>
<evidence type="ECO:0000256" key="2">
    <source>
        <dbReference type="SAM" id="Phobius"/>
    </source>
</evidence>
<dbReference type="EMBL" id="OOIP01000011">
    <property type="protein sequence ID" value="SPO38760.1"/>
    <property type="molecule type" value="Genomic_DNA"/>
</dbReference>
<feature type="compositionally biased region" description="Polar residues" evidence="1">
    <location>
        <begin position="26"/>
        <end position="44"/>
    </location>
</feature>
<dbReference type="OrthoDB" id="5529571at2759"/>
<dbReference type="PANTHER" id="PTHR28241">
    <property type="entry name" value="MITOCHONDRIAL IMPORT PROTEIN 1"/>
    <property type="match status" value="1"/>
</dbReference>
<dbReference type="InterPro" id="IPR013262">
    <property type="entry name" value="OMP_MIM1/TOM13_mt"/>
</dbReference>
<reference evidence="3 4" key="1">
    <citation type="submission" date="2018-03" db="EMBL/GenBank/DDBJ databases">
        <authorList>
            <person name="Guldener U."/>
        </authorList>
    </citation>
    <scope>NUCLEOTIDE SEQUENCE [LARGE SCALE GENOMIC DNA]</scope>
    <source>
        <strain evidence="3 4">DAOM196992</strain>
    </source>
</reference>
<sequence length="251" mass="26537">MSDSQPGTAGSPHLFHHSDEGERQKPTTSASHAGDTETNPTVSATGMPRIIPRHADERGAKEQDEKDAEEGSAPSELGFESGSRHGDANGSDAEGDDDDETTALSRTNDPHYAPSGSLTIAALSPSSAIPFKRRLALLTSSLFINLGLPFINGVMLGFGEIFARVVLAPALGITGVGWNGTTDRARVVSNPFSRRQTSSLDAVTAGGDRTRSGQARWTSGGAWSQGASGTIDDIDEEIKERTEERGEELYL</sequence>
<dbReference type="AlphaFoldDB" id="A0A5C3F3T7"/>
<feature type="region of interest" description="Disordered" evidence="1">
    <location>
        <begin position="204"/>
        <end position="235"/>
    </location>
</feature>
<dbReference type="PANTHER" id="PTHR28241:SF1">
    <property type="entry name" value="MITOCHONDRIAL IMPORT PROTEIN 1"/>
    <property type="match status" value="1"/>
</dbReference>
<gene>
    <name evidence="3" type="ORF">PSFLO_04239</name>
</gene>
<evidence type="ECO:0000313" key="4">
    <source>
        <dbReference type="Proteomes" id="UP000323386"/>
    </source>
</evidence>
<proteinExistence type="predicted"/>
<feature type="transmembrane region" description="Helical" evidence="2">
    <location>
        <begin position="135"/>
        <end position="155"/>
    </location>
</feature>
<dbReference type="Pfam" id="PF08219">
    <property type="entry name" value="TOM13"/>
    <property type="match status" value="1"/>
</dbReference>
<protein>
    <submittedName>
        <fullName evidence="3">Related to MIM1 ### mitochondrial protein required for outer membrane protein import</fullName>
    </submittedName>
</protein>
<dbReference type="Proteomes" id="UP000323386">
    <property type="component" value="Unassembled WGS sequence"/>
</dbReference>
<feature type="transmembrane region" description="Helical" evidence="2">
    <location>
        <begin position="161"/>
        <end position="180"/>
    </location>
</feature>
<keyword evidence="2" id="KW-0472">Membrane</keyword>
<feature type="region of interest" description="Disordered" evidence="1">
    <location>
        <begin position="1"/>
        <end position="115"/>
    </location>
</feature>
<keyword evidence="2" id="KW-1133">Transmembrane helix</keyword>
<evidence type="ECO:0000313" key="3">
    <source>
        <dbReference type="EMBL" id="SPO38760.1"/>
    </source>
</evidence>
<keyword evidence="4" id="KW-1185">Reference proteome</keyword>
<evidence type="ECO:0000256" key="1">
    <source>
        <dbReference type="SAM" id="MobiDB-lite"/>
    </source>
</evidence>
<accession>A0A5C3F3T7</accession>
<organism evidence="3 4">
    <name type="scientific">Pseudozyma flocculosa</name>
    <dbReference type="NCBI Taxonomy" id="84751"/>
    <lineage>
        <taxon>Eukaryota</taxon>
        <taxon>Fungi</taxon>
        <taxon>Dikarya</taxon>
        <taxon>Basidiomycota</taxon>
        <taxon>Ustilaginomycotina</taxon>
        <taxon>Ustilaginomycetes</taxon>
        <taxon>Ustilaginales</taxon>
        <taxon>Ustilaginaceae</taxon>
        <taxon>Pseudozyma</taxon>
    </lineage>
</organism>
<dbReference type="GO" id="GO:0070096">
    <property type="term" value="P:mitochondrial outer membrane translocase complex assembly"/>
    <property type="evidence" value="ECO:0007669"/>
    <property type="project" value="TreeGrafter"/>
</dbReference>
<feature type="compositionally biased region" description="Basic and acidic residues" evidence="1">
    <location>
        <begin position="53"/>
        <end position="64"/>
    </location>
</feature>
<feature type="compositionally biased region" description="Basic and acidic residues" evidence="1">
    <location>
        <begin position="16"/>
        <end position="25"/>
    </location>
</feature>
<keyword evidence="2" id="KW-0812">Transmembrane</keyword>
<feature type="compositionally biased region" description="Polar residues" evidence="1">
    <location>
        <begin position="212"/>
        <end position="228"/>
    </location>
</feature>